<evidence type="ECO:0000256" key="1">
    <source>
        <dbReference type="SAM" id="MobiDB-lite"/>
    </source>
</evidence>
<evidence type="ECO:0000259" key="2">
    <source>
        <dbReference type="Pfam" id="PF13622"/>
    </source>
</evidence>
<sequence length="281" mass="30179">MRAPAARGLGGESPQELESDSVTSAFFTRKQGEFVPEPHARSPWSPDMLHGRLLGGLAARAIEQEYGAPGLSFARLTVDLFRNSPLLPVTVETELVRDGRRIRVADAVIRTDQGVIGRAGAVLLRKGEQPEGERLITPMWDEPPPEAPPLEAGEWTPPFDLWWRTEWAQPGPHRVWLRERHPLVDDEEITPFTRVALAADFASPLSNGGAGGLPFINADYTLTLGRLPEGELIGVESTGHLSADGIATGQCTFHDAAGPIGFCLVTAVANAMAPGTPASTS</sequence>
<dbReference type="InterPro" id="IPR042171">
    <property type="entry name" value="Acyl-CoA_hotdog"/>
</dbReference>
<dbReference type="AlphaFoldDB" id="A0A917YTG0"/>
<evidence type="ECO:0000313" key="5">
    <source>
        <dbReference type="Proteomes" id="UP000646523"/>
    </source>
</evidence>
<accession>A0A917YTG0</accession>
<dbReference type="Proteomes" id="UP000646523">
    <property type="component" value="Unassembled WGS sequence"/>
</dbReference>
<dbReference type="InterPro" id="IPR049450">
    <property type="entry name" value="ACOT8-like_C"/>
</dbReference>
<reference evidence="4" key="2">
    <citation type="submission" date="2020-09" db="EMBL/GenBank/DDBJ databases">
        <authorList>
            <person name="Sun Q."/>
            <person name="Zhou Y."/>
        </authorList>
    </citation>
    <scope>NUCLEOTIDE SEQUENCE</scope>
    <source>
        <strain evidence="4">CGMCC 4.7368</strain>
    </source>
</reference>
<feature type="domain" description="Acyl-CoA thioesterase-like N-terminal HotDog" evidence="2">
    <location>
        <begin position="41"/>
        <end position="121"/>
    </location>
</feature>
<comment type="caution">
    <text evidence="4">The sequence shown here is derived from an EMBL/GenBank/DDBJ whole genome shotgun (WGS) entry which is preliminary data.</text>
</comment>
<feature type="domain" description="Acyl-CoA thioesterase-like C-terminal" evidence="3">
    <location>
        <begin position="144"/>
        <end position="263"/>
    </location>
</feature>
<keyword evidence="5" id="KW-1185">Reference proteome</keyword>
<dbReference type="Pfam" id="PF20789">
    <property type="entry name" value="4HBT_3C"/>
    <property type="match status" value="1"/>
</dbReference>
<organism evidence="4 5">
    <name type="scientific">Nonomuraea cavernae</name>
    <dbReference type="NCBI Taxonomy" id="2045107"/>
    <lineage>
        <taxon>Bacteria</taxon>
        <taxon>Bacillati</taxon>
        <taxon>Actinomycetota</taxon>
        <taxon>Actinomycetes</taxon>
        <taxon>Streptosporangiales</taxon>
        <taxon>Streptosporangiaceae</taxon>
        <taxon>Nonomuraea</taxon>
    </lineage>
</organism>
<protein>
    <recommendedName>
        <fullName evidence="6">Thioesterase family protein</fullName>
    </recommendedName>
</protein>
<evidence type="ECO:0008006" key="6">
    <source>
        <dbReference type="Google" id="ProtNLM"/>
    </source>
</evidence>
<feature type="region of interest" description="Disordered" evidence="1">
    <location>
        <begin position="1"/>
        <end position="21"/>
    </location>
</feature>
<evidence type="ECO:0000259" key="3">
    <source>
        <dbReference type="Pfam" id="PF20789"/>
    </source>
</evidence>
<dbReference type="Gene3D" id="2.40.160.210">
    <property type="entry name" value="Acyl-CoA thioesterase, double hotdog domain"/>
    <property type="match status" value="1"/>
</dbReference>
<evidence type="ECO:0000313" key="4">
    <source>
        <dbReference type="EMBL" id="GGO63917.1"/>
    </source>
</evidence>
<dbReference type="Pfam" id="PF13622">
    <property type="entry name" value="4HBT_3"/>
    <property type="match status" value="1"/>
</dbReference>
<dbReference type="EMBL" id="BMNH01000002">
    <property type="protein sequence ID" value="GGO63917.1"/>
    <property type="molecule type" value="Genomic_DNA"/>
</dbReference>
<proteinExistence type="predicted"/>
<dbReference type="InterPro" id="IPR049449">
    <property type="entry name" value="TesB_ACOT8-like_N"/>
</dbReference>
<name>A0A917YTG0_9ACTN</name>
<reference evidence="4" key="1">
    <citation type="journal article" date="2014" name="Int. J. Syst. Evol. Microbiol.">
        <title>Complete genome sequence of Corynebacterium casei LMG S-19264T (=DSM 44701T), isolated from a smear-ripened cheese.</title>
        <authorList>
            <consortium name="US DOE Joint Genome Institute (JGI-PGF)"/>
            <person name="Walter F."/>
            <person name="Albersmeier A."/>
            <person name="Kalinowski J."/>
            <person name="Ruckert C."/>
        </authorList>
    </citation>
    <scope>NUCLEOTIDE SEQUENCE</scope>
    <source>
        <strain evidence="4">CGMCC 4.7368</strain>
    </source>
</reference>
<gene>
    <name evidence="4" type="ORF">GCM10012289_12100</name>
</gene>